<organism evidence="3 4">
    <name type="scientific">Pollutimonas bauzanensis</name>
    <dbReference type="NCBI Taxonomy" id="658167"/>
    <lineage>
        <taxon>Bacteria</taxon>
        <taxon>Pseudomonadati</taxon>
        <taxon>Pseudomonadota</taxon>
        <taxon>Betaproteobacteria</taxon>
        <taxon>Burkholderiales</taxon>
        <taxon>Alcaligenaceae</taxon>
        <taxon>Pollutimonas</taxon>
    </lineage>
</organism>
<dbReference type="RefSeq" id="WP_073109258.1">
    <property type="nucleotide sequence ID" value="NZ_FQXE01000020.1"/>
</dbReference>
<evidence type="ECO:0000313" key="3">
    <source>
        <dbReference type="EMBL" id="SHI29352.1"/>
    </source>
</evidence>
<dbReference type="SUPFAM" id="SSF159594">
    <property type="entry name" value="XCC0632-like"/>
    <property type="match status" value="1"/>
</dbReference>
<accession>A0A1M5ZYP8</accession>
<name>A0A1M5ZYP8_9BURK</name>
<keyword evidence="1" id="KW-0732">Signal</keyword>
<dbReference type="STRING" id="658167.SAMN04488135_12060"/>
<protein>
    <submittedName>
        <fullName evidence="3">Cholesterol transport system auxiliary component</fullName>
    </submittedName>
</protein>
<gene>
    <name evidence="3" type="ORF">SAMN04488135_12060</name>
</gene>
<dbReference type="OrthoDB" id="5795476at2"/>
<evidence type="ECO:0000256" key="1">
    <source>
        <dbReference type="SAM" id="SignalP"/>
    </source>
</evidence>
<dbReference type="EMBL" id="FQXE01000020">
    <property type="protein sequence ID" value="SHI29352.1"/>
    <property type="molecule type" value="Genomic_DNA"/>
</dbReference>
<dbReference type="PROSITE" id="PS51257">
    <property type="entry name" value="PROKAR_LIPOPROTEIN"/>
    <property type="match status" value="1"/>
</dbReference>
<sequence length="216" mass="22995">MISALSRTQNLRRCLLLAALALLSACSVLPRPETLAVYQLAAPAVKGPPRAGSQPWSLRIATPYSSQVIDSVRVLVLPQPSQVSAYGGARWSDPAPVLLRDYLAGAFRAEGGLASVSSDAGDAQADFELGGDLIAFQVEYQDGAPLVHIRYDAALLQVAANRIVATRSFDIRQPVQGKEVPQVIAAFGAAADSLSAEMRPWVLQHGARPAKAKTRR</sequence>
<dbReference type="Proteomes" id="UP000184226">
    <property type="component" value="Unassembled WGS sequence"/>
</dbReference>
<evidence type="ECO:0000259" key="2">
    <source>
        <dbReference type="Pfam" id="PF03886"/>
    </source>
</evidence>
<dbReference type="Pfam" id="PF03886">
    <property type="entry name" value="ABC_trans_aux"/>
    <property type="match status" value="1"/>
</dbReference>
<dbReference type="Gene3D" id="3.40.50.10610">
    <property type="entry name" value="ABC-type transport auxiliary lipoprotein component"/>
    <property type="match status" value="1"/>
</dbReference>
<dbReference type="InterPro" id="IPR005586">
    <property type="entry name" value="ABC_trans_aux"/>
</dbReference>
<feature type="domain" description="ABC-type transport auxiliary lipoprotein component" evidence="2">
    <location>
        <begin position="38"/>
        <end position="198"/>
    </location>
</feature>
<dbReference type="AlphaFoldDB" id="A0A1M5ZYP8"/>
<reference evidence="3 4" key="1">
    <citation type="submission" date="2016-11" db="EMBL/GenBank/DDBJ databases">
        <authorList>
            <person name="Jaros S."/>
            <person name="Januszkiewicz K."/>
            <person name="Wedrychowicz H."/>
        </authorList>
    </citation>
    <scope>NUCLEOTIDE SEQUENCE [LARGE SCALE GENOMIC DNA]</scope>
    <source>
        <strain evidence="3 4">CGMCC 1.10190</strain>
    </source>
</reference>
<proteinExistence type="predicted"/>
<evidence type="ECO:0000313" key="4">
    <source>
        <dbReference type="Proteomes" id="UP000184226"/>
    </source>
</evidence>
<feature type="chain" id="PRO_5013382325" evidence="1">
    <location>
        <begin position="31"/>
        <end position="216"/>
    </location>
</feature>
<feature type="signal peptide" evidence="1">
    <location>
        <begin position="1"/>
        <end position="30"/>
    </location>
</feature>
<keyword evidence="4" id="KW-1185">Reference proteome</keyword>